<dbReference type="EMBL" id="JBITGY010000020">
    <property type="protein sequence ID" value="MFI6505513.1"/>
    <property type="molecule type" value="Genomic_DNA"/>
</dbReference>
<dbReference type="Pfam" id="PF07883">
    <property type="entry name" value="Cupin_2"/>
    <property type="match status" value="1"/>
</dbReference>
<dbReference type="CDD" id="cd02208">
    <property type="entry name" value="cupin_RmlC-like"/>
    <property type="match status" value="1"/>
</dbReference>
<sequence length="258" mass="29216">MQGLSAARRVVTIDAGPVDVRELKRLLANGARPDNEQFDGDGYLNDVILKPWGCEYRAYADDFFDLWVLRINAPHGTSMHVHPRKLTYLLCLGGKGIIGTFSGTVAVEEGTVLRIAPGVFHSTRNIGDEPLELIEVETPRNKFDLIRYSDDYNRAGTVYESTSHACGQPMLRVPYLPQAKMRQATPDGRFRFEIRAGMDVYYRRRAADVFYIPICVSGAVHSHVEILTGHPEDARRPDIDQFYLCVTRTQCEREDRQP</sequence>
<reference evidence="2 3" key="1">
    <citation type="submission" date="2024-10" db="EMBL/GenBank/DDBJ databases">
        <title>The Natural Products Discovery Center: Release of the First 8490 Sequenced Strains for Exploring Actinobacteria Biosynthetic Diversity.</title>
        <authorList>
            <person name="Kalkreuter E."/>
            <person name="Kautsar S.A."/>
            <person name="Yang D."/>
            <person name="Bader C.D."/>
            <person name="Teijaro C.N."/>
            <person name="Fluegel L."/>
            <person name="Davis C.M."/>
            <person name="Simpson J.R."/>
            <person name="Lauterbach L."/>
            <person name="Steele A.D."/>
            <person name="Gui C."/>
            <person name="Meng S."/>
            <person name="Li G."/>
            <person name="Viehrig K."/>
            <person name="Ye F."/>
            <person name="Su P."/>
            <person name="Kiefer A.F."/>
            <person name="Nichols A."/>
            <person name="Cepeda A.J."/>
            <person name="Yan W."/>
            <person name="Fan B."/>
            <person name="Jiang Y."/>
            <person name="Adhikari A."/>
            <person name="Zheng C.-J."/>
            <person name="Schuster L."/>
            <person name="Cowan T.M."/>
            <person name="Smanski M.J."/>
            <person name="Chevrette M.G."/>
            <person name="De Carvalho L.P.S."/>
            <person name="Shen B."/>
        </authorList>
    </citation>
    <scope>NUCLEOTIDE SEQUENCE [LARGE SCALE GENOMIC DNA]</scope>
    <source>
        <strain evidence="2 3">NPDC050545</strain>
    </source>
</reference>
<proteinExistence type="predicted"/>
<dbReference type="InterPro" id="IPR014710">
    <property type="entry name" value="RmlC-like_jellyroll"/>
</dbReference>
<organism evidence="2 3">
    <name type="scientific">Nonomuraea typhae</name>
    <dbReference type="NCBI Taxonomy" id="2603600"/>
    <lineage>
        <taxon>Bacteria</taxon>
        <taxon>Bacillati</taxon>
        <taxon>Actinomycetota</taxon>
        <taxon>Actinomycetes</taxon>
        <taxon>Streptosporangiales</taxon>
        <taxon>Streptosporangiaceae</taxon>
        <taxon>Nonomuraea</taxon>
    </lineage>
</organism>
<name>A0ABW7ZBL1_9ACTN</name>
<dbReference type="Gene3D" id="2.60.120.10">
    <property type="entry name" value="Jelly Rolls"/>
    <property type="match status" value="1"/>
</dbReference>
<evidence type="ECO:0000259" key="1">
    <source>
        <dbReference type="Pfam" id="PF07883"/>
    </source>
</evidence>
<feature type="domain" description="Cupin type-2" evidence="1">
    <location>
        <begin position="76"/>
        <end position="136"/>
    </location>
</feature>
<gene>
    <name evidence="2" type="ORF">ACIBG2_49600</name>
</gene>
<accession>A0ABW7ZBL1</accession>
<protein>
    <submittedName>
        <fullName evidence="2">Cupin domain-containing protein</fullName>
    </submittedName>
</protein>
<comment type="caution">
    <text evidence="2">The sequence shown here is derived from an EMBL/GenBank/DDBJ whole genome shotgun (WGS) entry which is preliminary data.</text>
</comment>
<evidence type="ECO:0000313" key="2">
    <source>
        <dbReference type="EMBL" id="MFI6505513.1"/>
    </source>
</evidence>
<dbReference type="InterPro" id="IPR013096">
    <property type="entry name" value="Cupin_2"/>
</dbReference>
<dbReference type="RefSeq" id="WP_397091740.1">
    <property type="nucleotide sequence ID" value="NZ_JBITGY010000020.1"/>
</dbReference>
<dbReference type="Proteomes" id="UP001612741">
    <property type="component" value="Unassembled WGS sequence"/>
</dbReference>
<keyword evidence="3" id="KW-1185">Reference proteome</keyword>
<evidence type="ECO:0000313" key="3">
    <source>
        <dbReference type="Proteomes" id="UP001612741"/>
    </source>
</evidence>
<dbReference type="SUPFAM" id="SSF51182">
    <property type="entry name" value="RmlC-like cupins"/>
    <property type="match status" value="1"/>
</dbReference>
<dbReference type="InterPro" id="IPR011051">
    <property type="entry name" value="RmlC_Cupin_sf"/>
</dbReference>